<dbReference type="PANTHER" id="PTHR17490:SF16">
    <property type="entry name" value="THREONYLCARBAMOYL-AMP SYNTHASE"/>
    <property type="match status" value="1"/>
</dbReference>
<dbReference type="EMBL" id="UINC01094084">
    <property type="protein sequence ID" value="SVC49014.1"/>
    <property type="molecule type" value="Genomic_DNA"/>
</dbReference>
<evidence type="ECO:0000256" key="1">
    <source>
        <dbReference type="ARBA" id="ARBA00004496"/>
    </source>
</evidence>
<evidence type="ECO:0000256" key="3">
    <source>
        <dbReference type="ARBA" id="ARBA00012584"/>
    </source>
</evidence>
<evidence type="ECO:0000256" key="4">
    <source>
        <dbReference type="ARBA" id="ARBA00022490"/>
    </source>
</evidence>
<evidence type="ECO:0000256" key="2">
    <source>
        <dbReference type="ARBA" id="ARBA00007663"/>
    </source>
</evidence>
<dbReference type="PROSITE" id="PS51163">
    <property type="entry name" value="YRDC"/>
    <property type="match status" value="1"/>
</dbReference>
<dbReference type="InterPro" id="IPR050156">
    <property type="entry name" value="TC-AMP_synthase_SUA5"/>
</dbReference>
<keyword evidence="6" id="KW-0819">tRNA processing</keyword>
<comment type="catalytic activity">
    <reaction evidence="11">
        <text>L-threonine + hydrogencarbonate + ATP = L-threonylcarbamoyladenylate + diphosphate + H2O</text>
        <dbReference type="Rhea" id="RHEA:36407"/>
        <dbReference type="ChEBI" id="CHEBI:15377"/>
        <dbReference type="ChEBI" id="CHEBI:17544"/>
        <dbReference type="ChEBI" id="CHEBI:30616"/>
        <dbReference type="ChEBI" id="CHEBI:33019"/>
        <dbReference type="ChEBI" id="CHEBI:57926"/>
        <dbReference type="ChEBI" id="CHEBI:73682"/>
        <dbReference type="EC" id="2.7.7.87"/>
    </reaction>
</comment>
<dbReference type="GO" id="GO:0006450">
    <property type="term" value="P:regulation of translational fidelity"/>
    <property type="evidence" value="ECO:0007669"/>
    <property type="project" value="TreeGrafter"/>
</dbReference>
<keyword evidence="9" id="KW-0067">ATP-binding</keyword>
<dbReference type="AlphaFoldDB" id="A0A382MJ57"/>
<protein>
    <recommendedName>
        <fullName evidence="10">L-threonylcarbamoyladenylate synthase</fullName>
        <ecNumber evidence="3">2.7.7.87</ecNumber>
    </recommendedName>
    <alternativeName>
        <fullName evidence="10">L-threonylcarbamoyladenylate synthase</fullName>
    </alternativeName>
</protein>
<evidence type="ECO:0000256" key="11">
    <source>
        <dbReference type="ARBA" id="ARBA00048366"/>
    </source>
</evidence>
<dbReference type="PANTHER" id="PTHR17490">
    <property type="entry name" value="SUA5"/>
    <property type="match status" value="1"/>
</dbReference>
<evidence type="ECO:0000313" key="13">
    <source>
        <dbReference type="EMBL" id="SVC49014.1"/>
    </source>
</evidence>
<comment type="similarity">
    <text evidence="2">Belongs to the SUA5 family.</text>
</comment>
<organism evidence="13">
    <name type="scientific">marine metagenome</name>
    <dbReference type="NCBI Taxonomy" id="408172"/>
    <lineage>
        <taxon>unclassified sequences</taxon>
        <taxon>metagenomes</taxon>
        <taxon>ecological metagenomes</taxon>
    </lineage>
</organism>
<reference evidence="13" key="1">
    <citation type="submission" date="2018-05" db="EMBL/GenBank/DDBJ databases">
        <authorList>
            <person name="Lanie J.A."/>
            <person name="Ng W.-L."/>
            <person name="Kazmierczak K.M."/>
            <person name="Andrzejewski T.M."/>
            <person name="Davidsen T.M."/>
            <person name="Wayne K.J."/>
            <person name="Tettelin H."/>
            <person name="Glass J.I."/>
            <person name="Rusch D."/>
            <person name="Podicherti R."/>
            <person name="Tsui H.-C.T."/>
            <person name="Winkler M.E."/>
        </authorList>
    </citation>
    <scope>NUCLEOTIDE SEQUENCE</scope>
</reference>
<sequence length="197" mass="21643">MENNSNEMKASILNWNDSEALQQAIKIIFKGGIIVYPTDTIYGFGVDATNENSINQLNKLKNRTGPISVIAPDKNVVSTWVDIPNNEKETALENLTSHRTIIYPVRKKVVNSLILGPNCTLGIRISSHPFCISLAKQCNVPITTTSVNRKGEFPKSNTNDISESFGNSIDLIIDDGELSGPASSIYKYQSGSLNKLR</sequence>
<evidence type="ECO:0000259" key="12">
    <source>
        <dbReference type="PROSITE" id="PS51163"/>
    </source>
</evidence>
<evidence type="ECO:0000256" key="6">
    <source>
        <dbReference type="ARBA" id="ARBA00022694"/>
    </source>
</evidence>
<dbReference type="GO" id="GO:0005524">
    <property type="term" value="F:ATP binding"/>
    <property type="evidence" value="ECO:0007669"/>
    <property type="project" value="UniProtKB-KW"/>
</dbReference>
<keyword evidence="8" id="KW-0547">Nucleotide-binding</keyword>
<dbReference type="Pfam" id="PF01300">
    <property type="entry name" value="Sua5_yciO_yrdC"/>
    <property type="match status" value="1"/>
</dbReference>
<dbReference type="GO" id="GO:0008033">
    <property type="term" value="P:tRNA processing"/>
    <property type="evidence" value="ECO:0007669"/>
    <property type="project" value="UniProtKB-KW"/>
</dbReference>
<evidence type="ECO:0000256" key="5">
    <source>
        <dbReference type="ARBA" id="ARBA00022679"/>
    </source>
</evidence>
<evidence type="ECO:0000256" key="8">
    <source>
        <dbReference type="ARBA" id="ARBA00022741"/>
    </source>
</evidence>
<comment type="subcellular location">
    <subcellularLocation>
        <location evidence="1">Cytoplasm</location>
    </subcellularLocation>
</comment>
<keyword evidence="4" id="KW-0963">Cytoplasm</keyword>
<dbReference type="Gene3D" id="3.90.870.10">
    <property type="entry name" value="DHBP synthase"/>
    <property type="match status" value="1"/>
</dbReference>
<dbReference type="GO" id="GO:0003725">
    <property type="term" value="F:double-stranded RNA binding"/>
    <property type="evidence" value="ECO:0007669"/>
    <property type="project" value="InterPro"/>
</dbReference>
<proteinExistence type="inferred from homology"/>
<gene>
    <name evidence="13" type="ORF">METZ01_LOCUS301868</name>
</gene>
<accession>A0A382MJ57</accession>
<keyword evidence="7" id="KW-0548">Nucleotidyltransferase</keyword>
<dbReference type="GO" id="GO:0005737">
    <property type="term" value="C:cytoplasm"/>
    <property type="evidence" value="ECO:0007669"/>
    <property type="project" value="UniProtKB-SubCell"/>
</dbReference>
<name>A0A382MJ57_9ZZZZ</name>
<evidence type="ECO:0000256" key="10">
    <source>
        <dbReference type="ARBA" id="ARBA00029774"/>
    </source>
</evidence>
<keyword evidence="5" id="KW-0808">Transferase</keyword>
<feature type="domain" description="YrdC-like" evidence="12">
    <location>
        <begin position="18"/>
        <end position="197"/>
    </location>
</feature>
<evidence type="ECO:0000256" key="9">
    <source>
        <dbReference type="ARBA" id="ARBA00022840"/>
    </source>
</evidence>
<dbReference type="InterPro" id="IPR006070">
    <property type="entry name" value="Sua5-like_dom"/>
</dbReference>
<evidence type="ECO:0000256" key="7">
    <source>
        <dbReference type="ARBA" id="ARBA00022695"/>
    </source>
</evidence>
<dbReference type="InterPro" id="IPR017945">
    <property type="entry name" value="DHBP_synth_RibB-like_a/b_dom"/>
</dbReference>
<dbReference type="SUPFAM" id="SSF55821">
    <property type="entry name" value="YrdC/RibB"/>
    <property type="match status" value="1"/>
</dbReference>
<dbReference type="GO" id="GO:0061710">
    <property type="term" value="F:L-threonylcarbamoyladenylate synthase"/>
    <property type="evidence" value="ECO:0007669"/>
    <property type="project" value="UniProtKB-EC"/>
</dbReference>
<dbReference type="GO" id="GO:0000049">
    <property type="term" value="F:tRNA binding"/>
    <property type="evidence" value="ECO:0007669"/>
    <property type="project" value="TreeGrafter"/>
</dbReference>
<dbReference type="EC" id="2.7.7.87" evidence="3"/>